<feature type="transmembrane region" description="Helical" evidence="6">
    <location>
        <begin position="5"/>
        <end position="22"/>
    </location>
</feature>
<keyword evidence="2" id="KW-1003">Cell membrane</keyword>
<evidence type="ECO:0000256" key="6">
    <source>
        <dbReference type="SAM" id="Phobius"/>
    </source>
</evidence>
<dbReference type="PANTHER" id="PTHR33931:SF5">
    <property type="entry name" value="UPF0299 MEMBRANE PROTEIN YOHJ"/>
    <property type="match status" value="1"/>
</dbReference>
<evidence type="ECO:0000256" key="4">
    <source>
        <dbReference type="ARBA" id="ARBA00022989"/>
    </source>
</evidence>
<keyword evidence="3 6" id="KW-0812">Transmembrane</keyword>
<reference evidence="7 8" key="1">
    <citation type="submission" date="2020-08" db="EMBL/GenBank/DDBJ databases">
        <authorList>
            <person name="Liu C."/>
            <person name="Sun Q."/>
        </authorList>
    </citation>
    <scope>NUCLEOTIDE SEQUENCE [LARGE SCALE GENOMIC DNA]</scope>
    <source>
        <strain evidence="7 8">NSJ-57</strain>
    </source>
</reference>
<evidence type="ECO:0000256" key="1">
    <source>
        <dbReference type="ARBA" id="ARBA00004651"/>
    </source>
</evidence>
<dbReference type="RefSeq" id="WP_101473810.1">
    <property type="nucleotide sequence ID" value="NZ_CP060637.1"/>
</dbReference>
<evidence type="ECO:0000256" key="2">
    <source>
        <dbReference type="ARBA" id="ARBA00022475"/>
    </source>
</evidence>
<keyword evidence="5 6" id="KW-0472">Membrane</keyword>
<feature type="transmembrane region" description="Helical" evidence="6">
    <location>
        <begin position="86"/>
        <end position="109"/>
    </location>
</feature>
<keyword evidence="8" id="KW-1185">Reference proteome</keyword>
<evidence type="ECO:0000256" key="3">
    <source>
        <dbReference type="ARBA" id="ARBA00022692"/>
    </source>
</evidence>
<dbReference type="GO" id="GO:0005886">
    <property type="term" value="C:plasma membrane"/>
    <property type="evidence" value="ECO:0007669"/>
    <property type="project" value="UniProtKB-SubCell"/>
</dbReference>
<evidence type="ECO:0000256" key="5">
    <source>
        <dbReference type="ARBA" id="ARBA00023136"/>
    </source>
</evidence>
<dbReference type="AlphaFoldDB" id="A0A7G9GZ38"/>
<comment type="subcellular location">
    <subcellularLocation>
        <location evidence="1">Cell membrane</location>
        <topology evidence="1">Multi-pass membrane protein</topology>
    </subcellularLocation>
</comment>
<dbReference type="PANTHER" id="PTHR33931">
    <property type="entry name" value="HOLIN-LIKE PROTEIN CIDA-RELATED"/>
    <property type="match status" value="1"/>
</dbReference>
<dbReference type="InterPro" id="IPR005538">
    <property type="entry name" value="LrgA/CidA"/>
</dbReference>
<protein>
    <submittedName>
        <fullName evidence="7">CidA/LrgA family protein</fullName>
    </submittedName>
</protein>
<name>A0A7G9GZ38_9FUSO</name>
<dbReference type="Proteomes" id="UP000515913">
    <property type="component" value="Chromosome"/>
</dbReference>
<sequence>MIREFLLIFVINYIGVIVAQVLKLPVPGTILGMLLLFVLLYTKILKVSSIERASNFLLLNMTIFFLPPSVELLDTMYLLKNGTLKIIFLVVFSTLLTMVVTAKTVEFLIKRVDK</sequence>
<dbReference type="EMBL" id="CP060637">
    <property type="protein sequence ID" value="QNM16070.1"/>
    <property type="molecule type" value="Genomic_DNA"/>
</dbReference>
<feature type="transmembrane region" description="Helical" evidence="6">
    <location>
        <begin position="57"/>
        <end position="80"/>
    </location>
</feature>
<evidence type="ECO:0000313" key="7">
    <source>
        <dbReference type="EMBL" id="QNM16070.1"/>
    </source>
</evidence>
<accession>A0A7G9GZ38</accession>
<dbReference type="Pfam" id="PF03788">
    <property type="entry name" value="LrgA"/>
    <property type="match status" value="1"/>
</dbReference>
<keyword evidence="4 6" id="KW-1133">Transmembrane helix</keyword>
<gene>
    <name evidence="7" type="ORF">H9Q81_04425</name>
</gene>
<feature type="transmembrane region" description="Helical" evidence="6">
    <location>
        <begin position="28"/>
        <end position="45"/>
    </location>
</feature>
<evidence type="ECO:0000313" key="8">
    <source>
        <dbReference type="Proteomes" id="UP000515913"/>
    </source>
</evidence>
<dbReference type="KEGG" id="fho:H9Q81_04425"/>
<organism evidence="7 8">
    <name type="scientific">Fusobacterium hominis</name>
    <dbReference type="NCBI Taxonomy" id="2764326"/>
    <lineage>
        <taxon>Bacteria</taxon>
        <taxon>Fusobacteriati</taxon>
        <taxon>Fusobacteriota</taxon>
        <taxon>Fusobacteriia</taxon>
        <taxon>Fusobacteriales</taxon>
        <taxon>Fusobacteriaceae</taxon>
        <taxon>Fusobacterium</taxon>
    </lineage>
</organism>
<proteinExistence type="predicted"/>